<dbReference type="NCBIfam" id="TIGR03317">
    <property type="entry name" value="ygfZ_signature"/>
    <property type="match status" value="1"/>
</dbReference>
<dbReference type="SUPFAM" id="SSF103025">
    <property type="entry name" value="Folate-binding domain"/>
    <property type="match status" value="1"/>
</dbReference>
<dbReference type="EMBL" id="MPDM01000005">
    <property type="protein sequence ID" value="OKL48767.1"/>
    <property type="molecule type" value="Genomic_DNA"/>
</dbReference>
<dbReference type="InterPro" id="IPR017703">
    <property type="entry name" value="YgfZ/GCV_T_CS"/>
</dbReference>
<dbReference type="Proteomes" id="UP000186465">
    <property type="component" value="Unassembled WGS sequence"/>
</dbReference>
<dbReference type="SUPFAM" id="SSF101790">
    <property type="entry name" value="Aminomethyltransferase beta-barrel domain"/>
    <property type="match status" value="1"/>
</dbReference>
<dbReference type="InterPro" id="IPR045179">
    <property type="entry name" value="YgfZ/GcvT"/>
</dbReference>
<evidence type="ECO:0000313" key="3">
    <source>
        <dbReference type="Proteomes" id="UP000186465"/>
    </source>
</evidence>
<evidence type="ECO:0000256" key="1">
    <source>
        <dbReference type="ARBA" id="ARBA00022946"/>
    </source>
</evidence>
<organism evidence="2 3">
    <name type="scientific">Boudabousia marimammalium</name>
    <dbReference type="NCBI Taxonomy" id="156892"/>
    <lineage>
        <taxon>Bacteria</taxon>
        <taxon>Bacillati</taxon>
        <taxon>Actinomycetota</taxon>
        <taxon>Actinomycetes</taxon>
        <taxon>Actinomycetales</taxon>
        <taxon>Actinomycetaceae</taxon>
        <taxon>Boudabousia</taxon>
    </lineage>
</organism>
<dbReference type="Gene3D" id="3.30.1360.120">
    <property type="entry name" value="Probable tRNA modification gtpase trme, domain 1"/>
    <property type="match status" value="2"/>
</dbReference>
<accession>A0A1Q5PML3</accession>
<keyword evidence="1" id="KW-0809">Transit peptide</keyword>
<dbReference type="GO" id="GO:0016226">
    <property type="term" value="P:iron-sulfur cluster assembly"/>
    <property type="evidence" value="ECO:0007669"/>
    <property type="project" value="TreeGrafter"/>
</dbReference>
<dbReference type="PANTHER" id="PTHR22602">
    <property type="entry name" value="TRANSFERASE CAF17, MITOCHONDRIAL-RELATED"/>
    <property type="match status" value="1"/>
</dbReference>
<gene>
    <name evidence="2" type="ORF">BM477_05635</name>
</gene>
<dbReference type="PANTHER" id="PTHR22602:SF0">
    <property type="entry name" value="TRANSFERASE CAF17, MITOCHONDRIAL-RELATED"/>
    <property type="match status" value="1"/>
</dbReference>
<proteinExistence type="predicted"/>
<dbReference type="InterPro" id="IPR029043">
    <property type="entry name" value="GcvT/YgfZ_C"/>
</dbReference>
<dbReference type="AlphaFoldDB" id="A0A1Q5PML3"/>
<sequence length="405" mass="44538">MLGEDAKVDEKTIRHHELPAGLPLHYGDLYGEQERLAKGEAVTVLPHGVISVSGPQRGEWLTKLCTQKFDDLVRPDGTATSSQIDKYWRHALWLDPKGHISFMAWGMEMGDQILLVTQNPEGLREHLERFKLRTDVTITDLSDEMLVLGDLVVREITPDLGQVKDLPGYVVSGRDPWPDVVEGGTAYTGALPDIAHPGERQKRRFTVVRSQPETWQWLRSLGSGFPGSATPPEDDLAGALPWRYLAGFLAWEAMRVIAWKPSVVEVDERSIPHELDLLRTAVHLRKGCYSGQETVARVVNLGRPPRRLVLLHIDGSEGTQVSAGTPIMLEGKVCGIVTTSASHYEAGPIALGLLKRAAPEHADYRVAGQAAAATTIVTPEGRSLASPQQRPGIGLNRTARHYPIL</sequence>
<protein>
    <submittedName>
        <fullName evidence="2">Uncharacterized protein</fullName>
    </submittedName>
</protein>
<reference evidence="3" key="1">
    <citation type="submission" date="2016-11" db="EMBL/GenBank/DDBJ databases">
        <title>Actinomyces gypaetusis sp. nov. isolated from Gypaetus barbatus in Qinghai Tibet Plateau China.</title>
        <authorList>
            <person name="Meng X."/>
        </authorList>
    </citation>
    <scope>NUCLEOTIDE SEQUENCE [LARGE SCALE GENOMIC DNA]</scope>
    <source>
        <strain evidence="3">DSM 15383</strain>
    </source>
</reference>
<name>A0A1Q5PML3_9ACTO</name>
<dbReference type="STRING" id="156892.BM477_05635"/>
<comment type="caution">
    <text evidence="2">The sequence shown here is derived from an EMBL/GenBank/DDBJ whole genome shotgun (WGS) entry which is preliminary data.</text>
</comment>
<dbReference type="InterPro" id="IPR027266">
    <property type="entry name" value="TrmE/GcvT-like"/>
</dbReference>
<evidence type="ECO:0000313" key="2">
    <source>
        <dbReference type="EMBL" id="OKL48767.1"/>
    </source>
</evidence>
<keyword evidence="3" id="KW-1185">Reference proteome</keyword>